<feature type="compositionally biased region" description="Gly residues" evidence="1">
    <location>
        <begin position="2007"/>
        <end position="2024"/>
    </location>
</feature>
<feature type="region of interest" description="Disordered" evidence="1">
    <location>
        <begin position="1920"/>
        <end position="1945"/>
    </location>
</feature>
<dbReference type="InterPro" id="IPR052586">
    <property type="entry name" value="ASCC2"/>
</dbReference>
<dbReference type="CDD" id="cd14364">
    <property type="entry name" value="CUE_ASCC2"/>
    <property type="match status" value="1"/>
</dbReference>
<evidence type="ECO:0000313" key="3">
    <source>
        <dbReference type="EMBL" id="OSX59490.1"/>
    </source>
</evidence>
<dbReference type="PANTHER" id="PTHR21494">
    <property type="entry name" value="ACTIVATING SIGNAL COINTEGRATOR 1 COMPLEX SUBUNIT 2 ASC-1 COMPLEX SUBUNIT P100"/>
    <property type="match status" value="1"/>
</dbReference>
<dbReference type="Gene3D" id="2.30.29.30">
    <property type="entry name" value="Pleckstrin-homology domain (PH domain)/Phosphotyrosine-binding domain (PTB)"/>
    <property type="match status" value="1"/>
</dbReference>
<evidence type="ECO:0000256" key="1">
    <source>
        <dbReference type="SAM" id="MobiDB-lite"/>
    </source>
</evidence>
<name>A0A1X6MT99_9APHY</name>
<gene>
    <name evidence="3" type="ORF">POSPLADRAFT_1048804</name>
</gene>
<dbReference type="SUPFAM" id="SSF48065">
    <property type="entry name" value="DBL homology domain (DH-domain)"/>
    <property type="match status" value="1"/>
</dbReference>
<feature type="compositionally biased region" description="Basic residues" evidence="1">
    <location>
        <begin position="2037"/>
        <end position="2053"/>
    </location>
</feature>
<feature type="region of interest" description="Disordered" evidence="1">
    <location>
        <begin position="1078"/>
        <end position="1122"/>
    </location>
</feature>
<dbReference type="GO" id="GO:0043130">
    <property type="term" value="F:ubiquitin binding"/>
    <property type="evidence" value="ECO:0007669"/>
    <property type="project" value="TreeGrafter"/>
</dbReference>
<feature type="region of interest" description="Disordered" evidence="1">
    <location>
        <begin position="1134"/>
        <end position="1171"/>
    </location>
</feature>
<feature type="region of interest" description="Disordered" evidence="1">
    <location>
        <begin position="85"/>
        <end position="161"/>
    </location>
</feature>
<feature type="region of interest" description="Disordered" evidence="1">
    <location>
        <begin position="27"/>
        <end position="73"/>
    </location>
</feature>
<dbReference type="RefSeq" id="XP_024336284.1">
    <property type="nucleotide sequence ID" value="XM_024479597.1"/>
</dbReference>
<feature type="region of interest" description="Disordered" evidence="1">
    <location>
        <begin position="1262"/>
        <end position="1288"/>
    </location>
</feature>
<keyword evidence="4" id="KW-1185">Reference proteome</keyword>
<feature type="compositionally biased region" description="Polar residues" evidence="1">
    <location>
        <begin position="1158"/>
        <end position="1168"/>
    </location>
</feature>
<dbReference type="Gene3D" id="1.10.8.10">
    <property type="entry name" value="DNA helicase RuvA subunit, C-terminal domain"/>
    <property type="match status" value="1"/>
</dbReference>
<feature type="compositionally biased region" description="Low complexity" evidence="1">
    <location>
        <begin position="1219"/>
        <end position="1233"/>
    </location>
</feature>
<protein>
    <recommendedName>
        <fullName evidence="2">DH domain-containing protein</fullName>
    </recommendedName>
</protein>
<feature type="compositionally biased region" description="Polar residues" evidence="1">
    <location>
        <begin position="596"/>
        <end position="606"/>
    </location>
</feature>
<feature type="region of interest" description="Disordered" evidence="1">
    <location>
        <begin position="1874"/>
        <end position="1907"/>
    </location>
</feature>
<feature type="compositionally biased region" description="Basic and acidic residues" evidence="1">
    <location>
        <begin position="309"/>
        <end position="381"/>
    </location>
</feature>
<dbReference type="GO" id="GO:0005085">
    <property type="term" value="F:guanyl-nucleotide exchange factor activity"/>
    <property type="evidence" value="ECO:0007669"/>
    <property type="project" value="InterPro"/>
</dbReference>
<feature type="region of interest" description="Disordered" evidence="1">
    <location>
        <begin position="932"/>
        <end position="958"/>
    </location>
</feature>
<feature type="compositionally biased region" description="Basic and acidic residues" evidence="1">
    <location>
        <begin position="940"/>
        <end position="954"/>
    </location>
</feature>
<feature type="compositionally biased region" description="Basic and acidic residues" evidence="1">
    <location>
        <begin position="1965"/>
        <end position="1974"/>
    </location>
</feature>
<feature type="compositionally biased region" description="Basic and acidic residues" evidence="1">
    <location>
        <begin position="555"/>
        <end position="564"/>
    </location>
</feature>
<dbReference type="InterPro" id="IPR041800">
    <property type="entry name" value="ASCC2_CUE"/>
</dbReference>
<feature type="region of interest" description="Disordered" evidence="1">
    <location>
        <begin position="555"/>
        <end position="640"/>
    </location>
</feature>
<dbReference type="Proteomes" id="UP000194127">
    <property type="component" value="Unassembled WGS sequence"/>
</dbReference>
<feature type="compositionally biased region" description="Acidic residues" evidence="1">
    <location>
        <begin position="140"/>
        <end position="153"/>
    </location>
</feature>
<dbReference type="PANTHER" id="PTHR21494:SF0">
    <property type="entry name" value="ACTIVATING SIGNAL COINTEGRATOR 1 COMPLEX SUBUNIT 2"/>
    <property type="match status" value="1"/>
</dbReference>
<feature type="compositionally biased region" description="Basic and acidic residues" evidence="1">
    <location>
        <begin position="620"/>
        <end position="629"/>
    </location>
</feature>
<dbReference type="Gene3D" id="1.20.900.10">
    <property type="entry name" value="Dbl homology (DH) domain"/>
    <property type="match status" value="1"/>
</dbReference>
<evidence type="ECO:0000259" key="2">
    <source>
        <dbReference type="PROSITE" id="PS50010"/>
    </source>
</evidence>
<proteinExistence type="predicted"/>
<feature type="compositionally biased region" description="Basic and acidic residues" evidence="1">
    <location>
        <begin position="1923"/>
        <end position="1940"/>
    </location>
</feature>
<dbReference type="InterPro" id="IPR000219">
    <property type="entry name" value="DH_dom"/>
</dbReference>
<dbReference type="InterPro" id="IPR011993">
    <property type="entry name" value="PH-like_dom_sf"/>
</dbReference>
<feature type="region of interest" description="Disordered" evidence="1">
    <location>
        <begin position="741"/>
        <end position="763"/>
    </location>
</feature>
<feature type="compositionally biased region" description="Low complexity" evidence="1">
    <location>
        <begin position="285"/>
        <end position="299"/>
    </location>
</feature>
<feature type="region of interest" description="Disordered" evidence="1">
    <location>
        <begin position="1219"/>
        <end position="1248"/>
    </location>
</feature>
<feature type="region of interest" description="Disordered" evidence="1">
    <location>
        <begin position="1965"/>
        <end position="2059"/>
    </location>
</feature>
<dbReference type="InterPro" id="IPR035899">
    <property type="entry name" value="DBL_dom_sf"/>
</dbReference>
<accession>A0A1X6MT99</accession>
<dbReference type="GeneID" id="36324547"/>
<feature type="region of interest" description="Disordered" evidence="1">
    <location>
        <begin position="285"/>
        <end position="422"/>
    </location>
</feature>
<dbReference type="Pfam" id="PF00621">
    <property type="entry name" value="RhoGEF"/>
    <property type="match status" value="1"/>
</dbReference>
<dbReference type="EMBL" id="KZ110602">
    <property type="protein sequence ID" value="OSX59490.1"/>
    <property type="molecule type" value="Genomic_DNA"/>
</dbReference>
<feature type="compositionally biased region" description="Low complexity" evidence="1">
    <location>
        <begin position="36"/>
        <end position="54"/>
    </location>
</feature>
<dbReference type="PROSITE" id="PS50010">
    <property type="entry name" value="DH_2"/>
    <property type="match status" value="1"/>
</dbReference>
<feature type="compositionally biased region" description="Acidic residues" evidence="1">
    <location>
        <begin position="1887"/>
        <end position="1903"/>
    </location>
</feature>
<feature type="compositionally biased region" description="Basic and acidic residues" evidence="1">
    <location>
        <begin position="1696"/>
        <end position="1710"/>
    </location>
</feature>
<reference evidence="3 4" key="1">
    <citation type="submission" date="2017-04" db="EMBL/GenBank/DDBJ databases">
        <title>Genome Sequence of the Model Brown-Rot Fungus Postia placenta SB12.</title>
        <authorList>
            <consortium name="DOE Joint Genome Institute"/>
            <person name="Gaskell J."/>
            <person name="Kersten P."/>
            <person name="Larrondo L.F."/>
            <person name="Canessa P."/>
            <person name="Martinez D."/>
            <person name="Hibbett D."/>
            <person name="Schmoll M."/>
            <person name="Kubicek C.P."/>
            <person name="Martinez A.T."/>
            <person name="Yadav J."/>
            <person name="Master E."/>
            <person name="Magnuson J.K."/>
            <person name="James T."/>
            <person name="Yaver D."/>
            <person name="Berka R."/>
            <person name="Labutti K."/>
            <person name="Lipzen A."/>
            <person name="Aerts A."/>
            <person name="Barry K."/>
            <person name="Henrissat B."/>
            <person name="Blanchette R."/>
            <person name="Grigoriev I."/>
            <person name="Cullen D."/>
        </authorList>
    </citation>
    <scope>NUCLEOTIDE SEQUENCE [LARGE SCALE GENOMIC DNA]</scope>
    <source>
        <strain evidence="3 4">MAD-698-R-SB12</strain>
    </source>
</reference>
<feature type="compositionally biased region" description="Low complexity" evidence="1">
    <location>
        <begin position="743"/>
        <end position="756"/>
    </location>
</feature>
<organism evidence="3 4">
    <name type="scientific">Postia placenta MAD-698-R-SB12</name>
    <dbReference type="NCBI Taxonomy" id="670580"/>
    <lineage>
        <taxon>Eukaryota</taxon>
        <taxon>Fungi</taxon>
        <taxon>Dikarya</taxon>
        <taxon>Basidiomycota</taxon>
        <taxon>Agaricomycotina</taxon>
        <taxon>Agaricomycetes</taxon>
        <taxon>Polyporales</taxon>
        <taxon>Adustoporiaceae</taxon>
        <taxon>Rhodonia</taxon>
    </lineage>
</organism>
<evidence type="ECO:0000313" key="4">
    <source>
        <dbReference type="Proteomes" id="UP000194127"/>
    </source>
</evidence>
<feature type="compositionally biased region" description="Basic residues" evidence="1">
    <location>
        <begin position="1996"/>
        <end position="2006"/>
    </location>
</feature>
<dbReference type="SUPFAM" id="SSF50729">
    <property type="entry name" value="PH domain-like"/>
    <property type="match status" value="1"/>
</dbReference>
<feature type="compositionally biased region" description="Low complexity" evidence="1">
    <location>
        <begin position="1978"/>
        <end position="1992"/>
    </location>
</feature>
<dbReference type="OrthoDB" id="5577209at2759"/>
<sequence length="2059" mass="224412">MDLDPAHSTAQAHRNACYAIEFFKQTRDKKQEQGRPAPSMPSSSSLASTSTATSIATVRGRHHSSHAGDAFRMTLAPRRRLSLPTFSKAFRDDPVPARTGTASSSPTRQPKRARERTLSPLRASMVAKNGSARKLFTLDGDTEGSDAEEDPERDQDRERAAARERIRQEEIQAIAAAAEAQRQADAELQHEEEEERARDEANRMAMVSEAEMERLRTGTRRYHALMELLATEVGYLMDLRALVTVYLEQLSTLTASHPPPSTSALSLPALARSLPSSRSSFLLHPLSAPSPSASASLHLETGSDTGHGPPKDEPDREQVKGAKREKSRERSRVRGTSKVREVTKEKEKSRATDKKKGKEKELEPEGHADMLKEGDHREKENLTLTGQNHDPHHLRKSSRDEQGNPLPTLQSSNKGKHVRRPLLAEKDVRAVSRNADELLRFHDRFVRELRETVGDYGLGRAFVTDLSDEGKSSPNVDDAEPVGLDRIDEAVSIVAEKFINQAASFSLYEAFCPGHNEATNLIRNVQETYPSEWDAYEQRCSALISYALDFGEGTSEAHGDDHLPGNDSAHPLSATAVMPPSPPVAEPGRKKRRHSTSSLAMLSSNAHADFMPQVAMTKSDPTERKREHSSSSSGHGHRTAQAPRLKFLDYLIKPVQRICRYPLLIDQLRTKRQRTLSTGNLPSRTDSTTPNAEMGLDVAERASEAMRVVVSLVDRASEMQAQIIRSALIASRMIFTHPPVSPASNHGHSAAGSSNHRTSALGRPQGLTPEFVASLGPCHLTGALDVVHHPSPLYAASNGALRAKYLGTFLYKGGYLIMVKIPKSGKVYDPRFWFPLSGYELFDSEDDESSLPFSFHLVGSGHHLQFAAACQSEKVMWMTALQESLTFPANWTNEPASSLQVDDKAHGSFAAEDGPAEWSITPLPTIQSLSELEGQEEQSADGHVRPRALIENRPRPSSRLDSMALKQEHMQVSSFAALSRRSSTASVKAFFSPMSLDTITRIARPSPQVRQHVDHGLHDVFSEKCLAARSQSLLREEDLYQARRRPGTNVSRSNSGLSITGAMGLAARRRYDSVLVSRRKGSLDGGTEHPTDLEVGGKNLTTLSGKAKSMASKRRKRPLPSVVPAVASNLAKVESEAELDAPKTQSPTGVDSPFPASHCSSTASSNAGSALPSPVDLIVPLPTYAVHDGTLRQSDMLGVEESKGKRARSMADNVRYFFTSRPASPSSSSGHHSPTPPPTVPLEPEVDPQTSFVQWLRKGSLRRRVQSSPEMPQDEGQPASPGRASEENRGSFLVQVSSNKATISLRTDFAFTRFVPLPAYPSSRVRASLSPSQLVSLHQTITSALAQALALPPAQCDSSTTRTFVSSYAKDAAHTALQHLIWNDEQKPSKVFADLSQIERTIRQRAFYLAERLAASASLDLQTLFDLCVAYAPTNATRLRNLLSSAFSHNASTLFKAVQGEAVPAFTAMLSTPSQGLYGLRKTAHILLCFLRPAPADLVRPFARDKSFTLALARAYDHGLANFAQSYGGLRLPSNGDIQASRLDEWERLFLETKVALLDSFHILIGTLLADVAAVPVAGPELAAQCESAFEIVFALLELPPSAPASSANAAPLPFLNCPLLADYQHAYDLSKTLADTLKRADDARAELLEATLRGLDGSDGEGPGALKLLLRSSGIAPGIDYRGRGPSRATTGGDAKGKGKGKDKDKAAPLEEDPALDAAVAQVLDILPDQPPEYLRFLLGHSDYPYKGDAERLIGALLEGTAPNPDEVEAAMRRAEVVAGVEPSAVREAVVYDEDEFTYTRDRRNAFDDEAMDIRNVRIGKKTDDVSTVLQDREFIEQMKADILRRAEAISDDEDEDSPHNGSKYVAFEEELDDDGGGAVKVRDGDESELDGPDVNEDVEEVSDTRMKTETILELAYLQDPKQFDRDGQTRRSKARADLKAQTGWTDEQIEGWKIMLERNPNKDKVLAKHEFSGNKPLQPGPSSGPSHLGGTNRGRGRGHGRGGRGRGGGRGGSGGGGGGEGSNAGDRAWKDKNKASRANHNRKRGHDKKMARAGGPS</sequence>
<feature type="region of interest" description="Disordered" evidence="1">
    <location>
        <begin position="1680"/>
        <end position="1710"/>
    </location>
</feature>
<feature type="domain" description="DH" evidence="2">
    <location>
        <begin position="220"/>
        <end position="716"/>
    </location>
</feature>